<dbReference type="AlphaFoldDB" id="A0A1G2HFT8"/>
<dbReference type="SUPFAM" id="SSF53067">
    <property type="entry name" value="Actin-like ATPase domain"/>
    <property type="match status" value="2"/>
</dbReference>
<feature type="domain" description="SHS2" evidence="7">
    <location>
        <begin position="7"/>
        <end position="198"/>
    </location>
</feature>
<dbReference type="PIRSF" id="PIRSF003101">
    <property type="entry name" value="FtsA"/>
    <property type="match status" value="1"/>
</dbReference>
<dbReference type="Gene3D" id="3.30.420.40">
    <property type="match status" value="2"/>
</dbReference>
<comment type="subunit">
    <text evidence="5">Self-interacts. Interacts with FtsZ.</text>
</comment>
<evidence type="ECO:0000256" key="2">
    <source>
        <dbReference type="ARBA" id="ARBA00022618"/>
    </source>
</evidence>
<gene>
    <name evidence="5" type="primary">ftsA</name>
    <name evidence="8" type="ORF">A2919_01590</name>
</gene>
<dbReference type="Pfam" id="PF14450">
    <property type="entry name" value="FtsA"/>
    <property type="match status" value="1"/>
</dbReference>
<dbReference type="EMBL" id="MHOH01000007">
    <property type="protein sequence ID" value="OGZ61101.1"/>
    <property type="molecule type" value="Genomic_DNA"/>
</dbReference>
<dbReference type="PANTHER" id="PTHR32432">
    <property type="entry name" value="CELL DIVISION PROTEIN FTSA-RELATED"/>
    <property type="match status" value="1"/>
</dbReference>
<dbReference type="HAMAP" id="MF_02033">
    <property type="entry name" value="FtsA"/>
    <property type="match status" value="1"/>
</dbReference>
<accession>A0A1G2HFT8</accession>
<dbReference type="InterPro" id="IPR043129">
    <property type="entry name" value="ATPase_NBD"/>
</dbReference>
<keyword evidence="4 5" id="KW-0131">Cell cycle</keyword>
<dbReference type="GO" id="GO:0043093">
    <property type="term" value="P:FtsZ-dependent cytokinesis"/>
    <property type="evidence" value="ECO:0007669"/>
    <property type="project" value="UniProtKB-UniRule"/>
</dbReference>
<organism evidence="8 9">
    <name type="scientific">Candidatus Spechtbacteria bacterium RIFCSPLOWO2_01_FULL_43_12</name>
    <dbReference type="NCBI Taxonomy" id="1802162"/>
    <lineage>
        <taxon>Bacteria</taxon>
        <taxon>Candidatus Spechtiibacteriota</taxon>
    </lineage>
</organism>
<evidence type="ECO:0000256" key="3">
    <source>
        <dbReference type="ARBA" id="ARBA00023136"/>
    </source>
</evidence>
<keyword evidence="2 5" id="KW-0132">Cell division</keyword>
<keyword evidence="1 5" id="KW-1003">Cell membrane</keyword>
<dbReference type="Proteomes" id="UP000178835">
    <property type="component" value="Unassembled WGS sequence"/>
</dbReference>
<evidence type="ECO:0000313" key="8">
    <source>
        <dbReference type="EMBL" id="OGZ61101.1"/>
    </source>
</evidence>
<evidence type="ECO:0000313" key="9">
    <source>
        <dbReference type="Proteomes" id="UP000178835"/>
    </source>
</evidence>
<dbReference type="GO" id="GO:0032153">
    <property type="term" value="C:cell division site"/>
    <property type="evidence" value="ECO:0007669"/>
    <property type="project" value="UniProtKB-UniRule"/>
</dbReference>
<dbReference type="InterPro" id="IPR020823">
    <property type="entry name" value="Cell_div_FtsA"/>
</dbReference>
<dbReference type="InterPro" id="IPR003494">
    <property type="entry name" value="SHS2_FtsA"/>
</dbReference>
<comment type="similarity">
    <text evidence="5 6">Belongs to the FtsA/MreB family.</text>
</comment>
<dbReference type="Pfam" id="PF02491">
    <property type="entry name" value="SHS2_FTSA"/>
    <property type="match status" value="1"/>
</dbReference>
<comment type="caution">
    <text evidence="8">The sequence shown here is derived from an EMBL/GenBank/DDBJ whole genome shotgun (WGS) entry which is preliminary data.</text>
</comment>
<dbReference type="CDD" id="cd24048">
    <property type="entry name" value="ASKHA_NBD_FtsA"/>
    <property type="match status" value="1"/>
</dbReference>
<comment type="function">
    <text evidence="5 6">Cell division protein that is involved in the assembly of the Z ring. May serve as a membrane anchor for the Z ring.</text>
</comment>
<dbReference type="InterPro" id="IPR050696">
    <property type="entry name" value="FtsA/MreB"/>
</dbReference>
<sequence length="420" mass="44750">MAREHIITGIDIGSRYIYTVITAFNPDAPVPKVIGVGKVASEGIRKGLVTNISEAASAVLRSVEEAERYAGVSASRAFVSVGGSHIVSQQSRGTIAVSRADGEISENDVARVIEEASAVAFPANREILHNIPSEFIVDGQGGLRDRDVVGMNGIRLEANTLMIGGSTPHLRNLERVLSENNIDYQGFVLSPLAASKSVLSRQQKEVGVLCLDMGAGTTNLAVHENGQLIYANVLPIGGDNITNDLAIGLRVQIETAEILKREFGMATSGEISKGETIDLSQLNPNEEGKVSRKDVVTIMEARLNEIFDMVNKELRGIGREAYLPGGVVLVGGCTKIPRIVDLCRQKLRLPTQIGFPRDVEGVVASMDDPSYATVIGLVFWGIEESGYKTGGGGKGISMPSSGIAKSMLSKLGKLTRSLLP</sequence>
<protein>
    <recommendedName>
        <fullName evidence="5 6">Cell division protein FtsA</fullName>
    </recommendedName>
</protein>
<dbReference type="PANTHER" id="PTHR32432:SF4">
    <property type="entry name" value="CELL DIVISION PROTEIN FTSA"/>
    <property type="match status" value="1"/>
</dbReference>
<name>A0A1G2HFT8_9BACT</name>
<comment type="subcellular location">
    <subcellularLocation>
        <location evidence="5">Cell membrane</location>
        <topology evidence="5">Peripheral membrane protein</topology>
        <orientation evidence="5">Cytoplasmic side</orientation>
    </subcellularLocation>
    <text evidence="5">Localizes to the Z ring in an FtsZ-dependent manner. Targeted to the membrane through a conserved C-terminal amphipathic helix.</text>
</comment>
<proteinExistence type="inferred from homology"/>
<evidence type="ECO:0000256" key="6">
    <source>
        <dbReference type="PIRNR" id="PIRNR003101"/>
    </source>
</evidence>
<reference evidence="8 9" key="1">
    <citation type="journal article" date="2016" name="Nat. Commun.">
        <title>Thousands of microbial genomes shed light on interconnected biogeochemical processes in an aquifer system.</title>
        <authorList>
            <person name="Anantharaman K."/>
            <person name="Brown C.T."/>
            <person name="Hug L.A."/>
            <person name="Sharon I."/>
            <person name="Castelle C.J."/>
            <person name="Probst A.J."/>
            <person name="Thomas B.C."/>
            <person name="Singh A."/>
            <person name="Wilkins M.J."/>
            <person name="Karaoz U."/>
            <person name="Brodie E.L."/>
            <person name="Williams K.H."/>
            <person name="Hubbard S.S."/>
            <person name="Banfield J.F."/>
        </authorList>
    </citation>
    <scope>NUCLEOTIDE SEQUENCE [LARGE SCALE GENOMIC DNA]</scope>
</reference>
<evidence type="ECO:0000256" key="4">
    <source>
        <dbReference type="ARBA" id="ARBA00023306"/>
    </source>
</evidence>
<evidence type="ECO:0000256" key="1">
    <source>
        <dbReference type="ARBA" id="ARBA00022475"/>
    </source>
</evidence>
<dbReference type="NCBIfam" id="TIGR01174">
    <property type="entry name" value="ftsA"/>
    <property type="match status" value="1"/>
</dbReference>
<dbReference type="GO" id="GO:0009898">
    <property type="term" value="C:cytoplasmic side of plasma membrane"/>
    <property type="evidence" value="ECO:0007669"/>
    <property type="project" value="UniProtKB-UniRule"/>
</dbReference>
<dbReference type="SMART" id="SM00842">
    <property type="entry name" value="FtsA"/>
    <property type="match status" value="1"/>
</dbReference>
<evidence type="ECO:0000259" key="7">
    <source>
        <dbReference type="SMART" id="SM00842"/>
    </source>
</evidence>
<evidence type="ECO:0000256" key="5">
    <source>
        <dbReference type="HAMAP-Rule" id="MF_02033"/>
    </source>
</evidence>
<keyword evidence="3 5" id="KW-0472">Membrane</keyword>